<gene>
    <name evidence="2" type="ORF">ACFQ07_24030</name>
</gene>
<dbReference type="Proteomes" id="UP001597083">
    <property type="component" value="Unassembled WGS sequence"/>
</dbReference>
<dbReference type="Gene3D" id="3.40.50.1820">
    <property type="entry name" value="alpha/beta hydrolase"/>
    <property type="match status" value="1"/>
</dbReference>
<organism evidence="2 3">
    <name type="scientific">Actinomadura adrarensis</name>
    <dbReference type="NCBI Taxonomy" id="1819600"/>
    <lineage>
        <taxon>Bacteria</taxon>
        <taxon>Bacillati</taxon>
        <taxon>Actinomycetota</taxon>
        <taxon>Actinomycetes</taxon>
        <taxon>Streptosporangiales</taxon>
        <taxon>Thermomonosporaceae</taxon>
        <taxon>Actinomadura</taxon>
    </lineage>
</organism>
<protein>
    <submittedName>
        <fullName evidence="2">Alpha/beta hydrolase family protein</fullName>
        <ecNumber evidence="2">3.4.-.-</ecNumber>
    </submittedName>
</protein>
<dbReference type="InterPro" id="IPR001375">
    <property type="entry name" value="Peptidase_S9_cat"/>
</dbReference>
<evidence type="ECO:0000259" key="1">
    <source>
        <dbReference type="Pfam" id="PF00326"/>
    </source>
</evidence>
<feature type="domain" description="Peptidase S9 prolyl oligopeptidase catalytic" evidence="1">
    <location>
        <begin position="99"/>
        <end position="193"/>
    </location>
</feature>
<proteinExistence type="predicted"/>
<reference evidence="3" key="1">
    <citation type="journal article" date="2019" name="Int. J. Syst. Evol. Microbiol.">
        <title>The Global Catalogue of Microorganisms (GCM) 10K type strain sequencing project: providing services to taxonomists for standard genome sequencing and annotation.</title>
        <authorList>
            <consortium name="The Broad Institute Genomics Platform"/>
            <consortium name="The Broad Institute Genome Sequencing Center for Infectious Disease"/>
            <person name="Wu L."/>
            <person name="Ma J."/>
        </authorList>
    </citation>
    <scope>NUCLEOTIDE SEQUENCE [LARGE SCALE GENOMIC DNA]</scope>
    <source>
        <strain evidence="3">JCM 31696</strain>
    </source>
</reference>
<dbReference type="EC" id="3.4.-.-" evidence="2"/>
<name>A0ABW3CP24_9ACTN</name>
<keyword evidence="3" id="KW-1185">Reference proteome</keyword>
<dbReference type="GO" id="GO:0016787">
    <property type="term" value="F:hydrolase activity"/>
    <property type="evidence" value="ECO:0007669"/>
    <property type="project" value="UniProtKB-KW"/>
</dbReference>
<feature type="domain" description="Peptidase S9 prolyl oligopeptidase catalytic" evidence="1">
    <location>
        <begin position="201"/>
        <end position="271"/>
    </location>
</feature>
<dbReference type="InterPro" id="IPR029058">
    <property type="entry name" value="AB_hydrolase_fold"/>
</dbReference>
<evidence type="ECO:0000313" key="3">
    <source>
        <dbReference type="Proteomes" id="UP001597083"/>
    </source>
</evidence>
<evidence type="ECO:0000313" key="2">
    <source>
        <dbReference type="EMBL" id="MFD0855331.1"/>
    </source>
</evidence>
<dbReference type="PANTHER" id="PTHR11731:SF193">
    <property type="entry name" value="DIPEPTIDYL PEPTIDASE 9"/>
    <property type="match status" value="1"/>
</dbReference>
<sequence length="276" mass="30432">AYVDAGWDDPPAIRIKDPEGQVTRASLPKLPESFPAKHLIEPQLVEFPAADGQRAYGQLFVPEDPTGCSVIFPHGGPRRAMLPGFHYYDTYSVLYELNQYLASHGCVVLSVDYRGGIMHGYDFRNAPGRGGTSASEYRDILGGVNFLRARLDVDPDEMAIHGLSWGGYIASLAVARNSDIFRVSFDIAGVHDAAIAEIDGLTSPIMVVHGDDDRNVDFKDSVDLAQALATRRPETKFVQRAYPNEMHEIYMTHEHLVDTYNGGAQFLLDHLPKVGS</sequence>
<dbReference type="InterPro" id="IPR050278">
    <property type="entry name" value="Serine_Prot_S9B/DPPIV"/>
</dbReference>
<dbReference type="PANTHER" id="PTHR11731">
    <property type="entry name" value="PROTEASE FAMILY S9B,C DIPEPTIDYL-PEPTIDASE IV-RELATED"/>
    <property type="match status" value="1"/>
</dbReference>
<dbReference type="EMBL" id="JBHTIR010003517">
    <property type="protein sequence ID" value="MFD0855331.1"/>
    <property type="molecule type" value="Genomic_DNA"/>
</dbReference>
<accession>A0ABW3CP24</accession>
<keyword evidence="2" id="KW-0378">Hydrolase</keyword>
<comment type="caution">
    <text evidence="2">The sequence shown here is derived from an EMBL/GenBank/DDBJ whole genome shotgun (WGS) entry which is preliminary data.</text>
</comment>
<dbReference type="Pfam" id="PF00326">
    <property type="entry name" value="Peptidase_S9"/>
    <property type="match status" value="2"/>
</dbReference>
<feature type="non-terminal residue" evidence="2">
    <location>
        <position position="1"/>
    </location>
</feature>
<dbReference type="SUPFAM" id="SSF53474">
    <property type="entry name" value="alpha/beta-Hydrolases"/>
    <property type="match status" value="1"/>
</dbReference>